<gene>
    <name evidence="2" type="ORF">FJM65_05510</name>
</gene>
<dbReference type="Pfam" id="PF18962">
    <property type="entry name" value="Por_Secre_tail"/>
    <property type="match status" value="1"/>
</dbReference>
<dbReference type="Proteomes" id="UP000316727">
    <property type="component" value="Unassembled WGS sequence"/>
</dbReference>
<dbReference type="OrthoDB" id="1466765at2"/>
<dbReference type="AlphaFoldDB" id="A0A501WE84"/>
<feature type="domain" description="Secretion system C-terminal sorting" evidence="1">
    <location>
        <begin position="484"/>
        <end position="549"/>
    </location>
</feature>
<dbReference type="EMBL" id="VFRQ01000002">
    <property type="protein sequence ID" value="TPE45481.1"/>
    <property type="molecule type" value="Genomic_DNA"/>
</dbReference>
<evidence type="ECO:0000313" key="3">
    <source>
        <dbReference type="Proteomes" id="UP000316727"/>
    </source>
</evidence>
<accession>A0A501WE84</accession>
<protein>
    <submittedName>
        <fullName evidence="2">T9SS type A sorting domain-containing protein</fullName>
    </submittedName>
</protein>
<dbReference type="InterPro" id="IPR013783">
    <property type="entry name" value="Ig-like_fold"/>
</dbReference>
<dbReference type="Gene3D" id="2.60.40.10">
    <property type="entry name" value="Immunoglobulins"/>
    <property type="match status" value="1"/>
</dbReference>
<dbReference type="NCBIfam" id="TIGR04183">
    <property type="entry name" value="Por_Secre_tail"/>
    <property type="match status" value="1"/>
</dbReference>
<reference evidence="2 3" key="1">
    <citation type="submission" date="2019-06" db="EMBL/GenBank/DDBJ databases">
        <title>A novel bacterium of genus Pontibacter, isolated from marine sediment.</title>
        <authorList>
            <person name="Huang H."/>
            <person name="Mo K."/>
            <person name="Hu Y."/>
        </authorList>
    </citation>
    <scope>NUCLEOTIDE SEQUENCE [LARGE SCALE GENOMIC DNA]</scope>
    <source>
        <strain evidence="2 3">HB172049</strain>
    </source>
</reference>
<keyword evidence="3" id="KW-1185">Reference proteome</keyword>
<dbReference type="InterPro" id="IPR026444">
    <property type="entry name" value="Secre_tail"/>
</dbReference>
<proteinExistence type="predicted"/>
<sequence>MHERHNALVMKQLYTLILTLILFTLSAQAQEVLLKEDFTNASQTNLTPAVSGNWTVTGGAIYTRSLSGNEAQVTTKLNVNGNFSKLDADIRIKWAGTRSANGGGSQSFNSPIYLCYQIGSNPVQKVPVDAAITVGTAVQNRVVIPLSNNYDNVKIYFETTLNKNYSYSIDDLEIVALPNMFKWSSRPDGEQPFVVAAPGTTSPYLLNDVPMYWSMTKGAGVTVEAATVNNTQFPRSGNSFSIVQTGASATEGTNVKIKFGELLTDVSFMLLDIDKTTATSQFTDKLVVTGINSAGNVVLASQSFVKNAAYAQFDAKSSTFTGVADVDNSLELGNVTVVFTEAVKEINISYYNLGADRGRQGIGFGNFNGYRTIGALPVELMFFRGAMQSGNAKLSWATAQEVNNDKFVVERSQDGKNYSAIGEVKGNGNSITRINYSFTDTNPAEGINYYRLRQIDFDGAEEMSNIVAVQYKGQQVFQGNLAKVYPTLATDEVNVKLALDAAQITVLDVSGRQVAQYSSTGRELTIPVSQLQRGVYLVKVSGNSQQQTLRFVKQ</sequence>
<organism evidence="2 3">
    <name type="scientific">Pontibacter mangrovi</name>
    <dbReference type="NCBI Taxonomy" id="2589816"/>
    <lineage>
        <taxon>Bacteria</taxon>
        <taxon>Pseudomonadati</taxon>
        <taxon>Bacteroidota</taxon>
        <taxon>Cytophagia</taxon>
        <taxon>Cytophagales</taxon>
        <taxon>Hymenobacteraceae</taxon>
        <taxon>Pontibacter</taxon>
    </lineage>
</organism>
<name>A0A501WE84_9BACT</name>
<evidence type="ECO:0000259" key="1">
    <source>
        <dbReference type="Pfam" id="PF18962"/>
    </source>
</evidence>
<comment type="caution">
    <text evidence="2">The sequence shown here is derived from an EMBL/GenBank/DDBJ whole genome shotgun (WGS) entry which is preliminary data.</text>
</comment>
<evidence type="ECO:0000313" key="2">
    <source>
        <dbReference type="EMBL" id="TPE45481.1"/>
    </source>
</evidence>